<dbReference type="EMBL" id="AP028679">
    <property type="protein sequence ID" value="BEQ14162.1"/>
    <property type="molecule type" value="Genomic_DNA"/>
</dbReference>
<dbReference type="SUPFAM" id="SSF53790">
    <property type="entry name" value="Tetrapyrrole methylase"/>
    <property type="match status" value="1"/>
</dbReference>
<dbReference type="InterPro" id="IPR036374">
    <property type="entry name" value="OxRdtase_Mopterin-bd_sf"/>
</dbReference>
<dbReference type="Proteomes" id="UP001366166">
    <property type="component" value="Chromosome"/>
</dbReference>
<evidence type="ECO:0000256" key="3">
    <source>
        <dbReference type="ARBA" id="ARBA00022691"/>
    </source>
</evidence>
<reference evidence="7" key="1">
    <citation type="journal article" date="2023" name="Arch. Microbiol.">
        <title>Desulfoferula mesophilus gen. nov. sp. nov., a mesophilic sulfate-reducing bacterium isolated from a brackish lake sediment.</title>
        <authorList>
            <person name="Watanabe T."/>
            <person name="Yabe T."/>
            <person name="Tsuji J.M."/>
            <person name="Fukui M."/>
        </authorList>
    </citation>
    <scope>NUCLEOTIDE SEQUENCE [LARGE SCALE GENOMIC DNA]</scope>
    <source>
        <strain evidence="7">12FAK</strain>
    </source>
</reference>
<feature type="domain" description="Tetrapyrrole methylase" evidence="5">
    <location>
        <begin position="343"/>
        <end position="563"/>
    </location>
</feature>
<proteinExistence type="predicted"/>
<dbReference type="RefSeq" id="WP_338605888.1">
    <property type="nucleotide sequence ID" value="NZ_AP028679.1"/>
</dbReference>
<feature type="chain" id="PRO_5043639190" description="Tetrapyrrole methylase domain-containing protein" evidence="4">
    <location>
        <begin position="24"/>
        <end position="584"/>
    </location>
</feature>
<dbReference type="InterPro" id="IPR000878">
    <property type="entry name" value="4pyrrol_Mease"/>
</dbReference>
<evidence type="ECO:0000313" key="7">
    <source>
        <dbReference type="Proteomes" id="UP001366166"/>
    </source>
</evidence>
<dbReference type="InterPro" id="IPR035996">
    <property type="entry name" value="4pyrrol_Methylase_sf"/>
</dbReference>
<dbReference type="CDD" id="cd11724">
    <property type="entry name" value="TP_methylase"/>
    <property type="match status" value="1"/>
</dbReference>
<keyword evidence="7" id="KW-1185">Reference proteome</keyword>
<dbReference type="GO" id="GO:0032259">
    <property type="term" value="P:methylation"/>
    <property type="evidence" value="ECO:0007669"/>
    <property type="project" value="UniProtKB-KW"/>
</dbReference>
<dbReference type="Pfam" id="PF00590">
    <property type="entry name" value="TP_methylase"/>
    <property type="match status" value="1"/>
</dbReference>
<dbReference type="Gene3D" id="3.40.1010.10">
    <property type="entry name" value="Cobalt-precorrin-4 Transmethylase, Domain 1"/>
    <property type="match status" value="1"/>
</dbReference>
<evidence type="ECO:0000313" key="6">
    <source>
        <dbReference type="EMBL" id="BEQ14162.1"/>
    </source>
</evidence>
<evidence type="ECO:0000256" key="4">
    <source>
        <dbReference type="SAM" id="SignalP"/>
    </source>
</evidence>
<keyword evidence="1" id="KW-0489">Methyltransferase</keyword>
<dbReference type="InterPro" id="IPR050161">
    <property type="entry name" value="Siro_Cobalamin_biosynth"/>
</dbReference>
<keyword evidence="3" id="KW-0949">S-adenosyl-L-methionine</keyword>
<protein>
    <recommendedName>
        <fullName evidence="5">Tetrapyrrole methylase domain-containing protein</fullName>
    </recommendedName>
</protein>
<dbReference type="AlphaFoldDB" id="A0AAU9EZA3"/>
<keyword evidence="4" id="KW-0732">Signal</keyword>
<evidence type="ECO:0000256" key="2">
    <source>
        <dbReference type="ARBA" id="ARBA00022679"/>
    </source>
</evidence>
<dbReference type="Gene3D" id="3.30.950.10">
    <property type="entry name" value="Methyltransferase, Cobalt-precorrin-4 Transmethylase, Domain 2"/>
    <property type="match status" value="1"/>
</dbReference>
<dbReference type="Gene3D" id="3.90.420.10">
    <property type="entry name" value="Oxidoreductase, molybdopterin-binding domain"/>
    <property type="match status" value="2"/>
</dbReference>
<dbReference type="InterPro" id="IPR014776">
    <property type="entry name" value="4pyrrole_Mease_sub2"/>
</dbReference>
<evidence type="ECO:0000259" key="5">
    <source>
        <dbReference type="Pfam" id="PF00590"/>
    </source>
</evidence>
<name>A0AAU9EZA3_9BACT</name>
<accession>A0AAU9EZA3</accession>
<dbReference type="PANTHER" id="PTHR45790">
    <property type="entry name" value="SIROHEME SYNTHASE-RELATED"/>
    <property type="match status" value="1"/>
</dbReference>
<keyword evidence="2" id="KW-0808">Transferase</keyword>
<organism evidence="6 7">
    <name type="scientific">Desulfoferula mesophila</name>
    <dbReference type="NCBI Taxonomy" id="3058419"/>
    <lineage>
        <taxon>Bacteria</taxon>
        <taxon>Pseudomonadati</taxon>
        <taxon>Thermodesulfobacteriota</taxon>
        <taxon>Desulfarculia</taxon>
        <taxon>Desulfarculales</taxon>
        <taxon>Desulfarculaceae</taxon>
        <taxon>Desulfoferula</taxon>
    </lineage>
</organism>
<dbReference type="InterPro" id="IPR014777">
    <property type="entry name" value="4pyrrole_Mease_sub1"/>
</dbReference>
<evidence type="ECO:0000256" key="1">
    <source>
        <dbReference type="ARBA" id="ARBA00022603"/>
    </source>
</evidence>
<gene>
    <name evidence="6" type="ORF">FAK_12280</name>
</gene>
<feature type="signal peptide" evidence="4">
    <location>
        <begin position="1"/>
        <end position="23"/>
    </location>
</feature>
<dbReference type="SUPFAM" id="SSF56524">
    <property type="entry name" value="Oxidoreductase molybdopterin-binding domain"/>
    <property type="match status" value="2"/>
</dbReference>
<dbReference type="KEGG" id="dmp:FAK_12280"/>
<dbReference type="GO" id="GO:0008168">
    <property type="term" value="F:methyltransferase activity"/>
    <property type="evidence" value="ECO:0007669"/>
    <property type="project" value="UniProtKB-KW"/>
</dbReference>
<sequence length="584" mass="63882">MRKLTILASILVIFLAAATAGVAAKVAGPVLTVSGLVKQPLRLSIEDLARLNQARVKYNDINNDGSFHGCFWLQGVPLRDVLELAQIGKDGHGFNKSTDLAVVVKNAQGRQVTLSWGEIFYRNPGEAVLALAYTPVRPKKNCKSCHEPDVYQDLLEQLDRKVGLPKLVLTSDFAADRCLENVVSLRVVEPVDIPQGPRPKTLYSPTISLVGADGKEQTLDKLPALPRTTVLVNQVGEGKGYHGRPQYSGVALAELLEHFKISGDDQSALVVSAPDGYASLVSWGELYRGPLGRRILVADQIDGKPLKDNGRFALILPDDLWADRWVKAAAKIQMVRLAPRPRLSVIGMGCGDTDLLTLEALDALAQADVLVAPKDIQKRYAPYLVGKPVIFDPMAAAHDKPLKKKMEAHKDAKARHMDRQQSSDSARLIREQLKQGKSVAVLDWGDPMVYGSWRWLKDVFPTEQIRFVTGLSAFNAGSAALGKDITCNGAVAITDPFTMVKQGAMLKDLAAKGATVVVFMAMPRFSQVMQALQAAYPPETPAAVVYRAGMQTQQIVKCRLDQVVDKNKDRERWLGVVYVGPCLR</sequence>